<dbReference type="Pfam" id="PF12624">
    <property type="entry name" value="VPS13_N"/>
    <property type="match status" value="1"/>
</dbReference>
<keyword evidence="2" id="KW-0813">Transport</keyword>
<gene>
    <name evidence="5" type="ORF">HGRIS_007910</name>
</gene>
<evidence type="ECO:0000256" key="2">
    <source>
        <dbReference type="ARBA" id="ARBA00022448"/>
    </source>
</evidence>
<dbReference type="PANTHER" id="PTHR16166:SF93">
    <property type="entry name" value="INTERMEMBRANE LIPID TRANSFER PROTEIN VPS13"/>
    <property type="match status" value="1"/>
</dbReference>
<dbReference type="InterPro" id="IPR026854">
    <property type="entry name" value="VPS13_N"/>
</dbReference>
<dbReference type="PANTHER" id="PTHR16166">
    <property type="entry name" value="VACUOLAR PROTEIN SORTING-ASSOCIATED PROTEIN VPS13"/>
    <property type="match status" value="1"/>
</dbReference>
<evidence type="ECO:0000259" key="4">
    <source>
        <dbReference type="Pfam" id="PF12624"/>
    </source>
</evidence>
<dbReference type="EMBL" id="JASNQZ010000011">
    <property type="protein sequence ID" value="KAL0951179.1"/>
    <property type="molecule type" value="Genomic_DNA"/>
</dbReference>
<keyword evidence="6" id="KW-1185">Reference proteome</keyword>
<reference evidence="6" key="1">
    <citation type="submission" date="2024-06" db="EMBL/GenBank/DDBJ databases">
        <title>Multi-omics analyses provide insights into the biosynthesis of the anticancer antibiotic pleurotin in Hohenbuehelia grisea.</title>
        <authorList>
            <person name="Weaver J.A."/>
            <person name="Alberti F."/>
        </authorList>
    </citation>
    <scope>NUCLEOTIDE SEQUENCE [LARGE SCALE GENOMIC DNA]</scope>
    <source>
        <strain evidence="6">T-177</strain>
    </source>
</reference>
<proteinExistence type="inferred from homology"/>
<sequence length="616" mass="70843">MFFERAGKEIVTALIRRFFTPYVENVDMERVTYGIRQGKLVLHGISLRPEAFDKFNLPVHIQGQLQTLTLSVPWRSLGKAPAQLYLDDVFIIVRPVFHVNGDLAEEAAKADAAKLERLEDEEFLYSLQAKESTNKPRRRQGISQWLIAKFMRNTRVTISKLHIRYEDILSLPEHPFSAGLTIDEITAQTVDEKWELRGPARASDWSYTTLKTRALALYLDTGPLETTNKSRTVPSTRFQPDTGALRQFILHPLDVEAKVAINHETVPTRFNVDVLLDRIDLTLDNEQYRAVAAFVDELQVYLRRRKYRELWPGNDDCTSCARRRLLFAGNAILSDVRERHRRWTWTYFAERRTDRLLYVHLFRQRLAGALGAEDSDKLRELEKKLSYQDLRLYRSLARRSPIDNGSRSSAPSKLTSGGSAPLATGTRDRLLPMARRVKISIQGLTASLQVDPHGMRVEIMAMTCQNLDVCVTWQHKRLELQVTLGDLLVFDRLTEEGLESPIIRFKDRRPLMGEGIHADRPYQPLAFKIDNHRLASRVDLSVQLRQMEFLYYQEYVLALLQFFNIPENQFESVELEDLLSLAGLQLTDAQDGAVVYSLDQDIDFVHAPREQDSGST</sequence>
<comment type="caution">
    <text evidence="5">The sequence shown here is derived from an EMBL/GenBank/DDBJ whole genome shotgun (WGS) entry which is preliminary data.</text>
</comment>
<feature type="domain" description="Chorein N-terminal" evidence="4">
    <location>
        <begin position="9"/>
        <end position="402"/>
    </location>
</feature>
<feature type="compositionally biased region" description="Polar residues" evidence="3">
    <location>
        <begin position="403"/>
        <end position="418"/>
    </location>
</feature>
<feature type="region of interest" description="Disordered" evidence="3">
    <location>
        <begin position="401"/>
        <end position="425"/>
    </location>
</feature>
<dbReference type="InterPro" id="IPR026847">
    <property type="entry name" value="VPS13"/>
</dbReference>
<protein>
    <recommendedName>
        <fullName evidence="4">Chorein N-terminal domain-containing protein</fullName>
    </recommendedName>
</protein>
<evidence type="ECO:0000313" key="6">
    <source>
        <dbReference type="Proteomes" id="UP001556367"/>
    </source>
</evidence>
<comment type="similarity">
    <text evidence="1">Belongs to the VPS13 family.</text>
</comment>
<evidence type="ECO:0000313" key="5">
    <source>
        <dbReference type="EMBL" id="KAL0951179.1"/>
    </source>
</evidence>
<dbReference type="Proteomes" id="UP001556367">
    <property type="component" value="Unassembled WGS sequence"/>
</dbReference>
<organism evidence="5 6">
    <name type="scientific">Hohenbuehelia grisea</name>
    <dbReference type="NCBI Taxonomy" id="104357"/>
    <lineage>
        <taxon>Eukaryota</taxon>
        <taxon>Fungi</taxon>
        <taxon>Dikarya</taxon>
        <taxon>Basidiomycota</taxon>
        <taxon>Agaricomycotina</taxon>
        <taxon>Agaricomycetes</taxon>
        <taxon>Agaricomycetidae</taxon>
        <taxon>Agaricales</taxon>
        <taxon>Pleurotineae</taxon>
        <taxon>Pleurotaceae</taxon>
        <taxon>Hohenbuehelia</taxon>
    </lineage>
</organism>
<evidence type="ECO:0000256" key="3">
    <source>
        <dbReference type="SAM" id="MobiDB-lite"/>
    </source>
</evidence>
<name>A0ABR3J6B1_9AGAR</name>
<accession>A0ABR3J6B1</accession>
<evidence type="ECO:0000256" key="1">
    <source>
        <dbReference type="ARBA" id="ARBA00006545"/>
    </source>
</evidence>